<proteinExistence type="predicted"/>
<gene>
    <name evidence="2" type="ORF">GCM10010446_67320</name>
</gene>
<evidence type="ECO:0000313" key="3">
    <source>
        <dbReference type="Proteomes" id="UP001500403"/>
    </source>
</evidence>
<sequence length="56" mass="5757">MPATKATTMKPATATASQSRTPARRRYPALTSWDCGGPYPPGGPGKGPGAGRWAGR</sequence>
<keyword evidence="3" id="KW-1185">Reference proteome</keyword>
<protein>
    <submittedName>
        <fullName evidence="2">Uncharacterized protein</fullName>
    </submittedName>
</protein>
<evidence type="ECO:0000313" key="2">
    <source>
        <dbReference type="EMBL" id="GAA2973479.1"/>
    </source>
</evidence>
<accession>A0ABN3XNK5</accession>
<organism evidence="2 3">
    <name type="scientific">Streptomyces enissocaesilis</name>
    <dbReference type="NCBI Taxonomy" id="332589"/>
    <lineage>
        <taxon>Bacteria</taxon>
        <taxon>Bacillati</taxon>
        <taxon>Actinomycetota</taxon>
        <taxon>Actinomycetes</taxon>
        <taxon>Kitasatosporales</taxon>
        <taxon>Streptomycetaceae</taxon>
        <taxon>Streptomyces</taxon>
        <taxon>Streptomyces rochei group</taxon>
    </lineage>
</organism>
<feature type="compositionally biased region" description="Gly residues" evidence="1">
    <location>
        <begin position="44"/>
        <end position="56"/>
    </location>
</feature>
<feature type="region of interest" description="Disordered" evidence="1">
    <location>
        <begin position="1"/>
        <end position="56"/>
    </location>
</feature>
<evidence type="ECO:0000256" key="1">
    <source>
        <dbReference type="SAM" id="MobiDB-lite"/>
    </source>
</evidence>
<comment type="caution">
    <text evidence="2">The sequence shown here is derived from an EMBL/GenBank/DDBJ whole genome shotgun (WGS) entry which is preliminary data.</text>
</comment>
<feature type="compositionally biased region" description="Low complexity" evidence="1">
    <location>
        <begin position="1"/>
        <end position="16"/>
    </location>
</feature>
<dbReference type="EMBL" id="BAAAUD010000112">
    <property type="protein sequence ID" value="GAA2973479.1"/>
    <property type="molecule type" value="Genomic_DNA"/>
</dbReference>
<name>A0ABN3XNK5_9ACTN</name>
<dbReference type="Proteomes" id="UP001500403">
    <property type="component" value="Unassembled WGS sequence"/>
</dbReference>
<reference evidence="2 3" key="1">
    <citation type="journal article" date="2019" name="Int. J. Syst. Evol. Microbiol.">
        <title>The Global Catalogue of Microorganisms (GCM) 10K type strain sequencing project: providing services to taxonomists for standard genome sequencing and annotation.</title>
        <authorList>
            <consortium name="The Broad Institute Genomics Platform"/>
            <consortium name="The Broad Institute Genome Sequencing Center for Infectious Disease"/>
            <person name="Wu L."/>
            <person name="Ma J."/>
        </authorList>
    </citation>
    <scope>NUCLEOTIDE SEQUENCE [LARGE SCALE GENOMIC DNA]</scope>
    <source>
        <strain evidence="2 3">JCM 9088</strain>
    </source>
</reference>